<protein>
    <submittedName>
        <fullName evidence="2">Nucleotidyltransferase domain-containing protein</fullName>
    </submittedName>
</protein>
<accession>A0A849A9G5</accession>
<dbReference type="EMBL" id="JABEND010000011">
    <property type="protein sequence ID" value="NNG37185.1"/>
    <property type="molecule type" value="Genomic_DNA"/>
</dbReference>
<dbReference type="CDD" id="cd05403">
    <property type="entry name" value="NT_KNTase_like"/>
    <property type="match status" value="1"/>
</dbReference>
<evidence type="ECO:0000259" key="1">
    <source>
        <dbReference type="Pfam" id="PF01909"/>
    </source>
</evidence>
<keyword evidence="3" id="KW-1185">Reference proteome</keyword>
<feature type="domain" description="Polymerase nucleotidyl transferase" evidence="1">
    <location>
        <begin position="4"/>
        <end position="43"/>
    </location>
</feature>
<dbReference type="GO" id="GO:0016779">
    <property type="term" value="F:nucleotidyltransferase activity"/>
    <property type="evidence" value="ECO:0007669"/>
    <property type="project" value="InterPro"/>
</dbReference>
<reference evidence="2 3" key="1">
    <citation type="submission" date="2020-05" db="EMBL/GenBank/DDBJ databases">
        <title>Nakamurella sp. DB0629 isolated from air conditioner.</title>
        <authorList>
            <person name="Kim D.H."/>
            <person name="Kim D.-U."/>
        </authorList>
    </citation>
    <scope>NUCLEOTIDE SEQUENCE [LARGE SCALE GENOMIC DNA]</scope>
    <source>
        <strain evidence="2 3">DB0629</strain>
    </source>
</reference>
<dbReference type="Pfam" id="PF01909">
    <property type="entry name" value="NTP_transf_2"/>
    <property type="match status" value="1"/>
</dbReference>
<dbReference type="AlphaFoldDB" id="A0A849A9G5"/>
<dbReference type="InterPro" id="IPR043519">
    <property type="entry name" value="NT_sf"/>
</dbReference>
<sequence>MSAVWISGSVATGDFVPRVSDIDLLAVVDGDLTTARRKLRRLHRSWDRRLVAGPLRGTWLGCVYVSADALPGFDAGPVPLASAEANSVRHLTWTHRKLICRRLSLMMLAELPAHGRAVVGPAPSTVFAAPSVDDVRRAALAELTGFWAWAVSRPWWWLRADHIDLATTSAARLHAALDRGELLTKSAALNAASDDVVPAQLREFCVRRRTQLHRRHEAAARHARIGRATVLRLVAKAQAQSTV</sequence>
<proteinExistence type="predicted"/>
<name>A0A849A9G5_9ACTN</name>
<dbReference type="SUPFAM" id="SSF81301">
    <property type="entry name" value="Nucleotidyltransferase"/>
    <property type="match status" value="1"/>
</dbReference>
<dbReference type="RefSeq" id="WP_171200891.1">
    <property type="nucleotide sequence ID" value="NZ_JABEND010000011.1"/>
</dbReference>
<gene>
    <name evidence="2" type="ORF">HKD39_16035</name>
</gene>
<comment type="caution">
    <text evidence="2">The sequence shown here is derived from an EMBL/GenBank/DDBJ whole genome shotgun (WGS) entry which is preliminary data.</text>
</comment>
<evidence type="ECO:0000313" key="3">
    <source>
        <dbReference type="Proteomes" id="UP000562984"/>
    </source>
</evidence>
<keyword evidence="2" id="KW-0808">Transferase</keyword>
<evidence type="ECO:0000313" key="2">
    <source>
        <dbReference type="EMBL" id="NNG37185.1"/>
    </source>
</evidence>
<dbReference type="Proteomes" id="UP000562984">
    <property type="component" value="Unassembled WGS sequence"/>
</dbReference>
<dbReference type="InterPro" id="IPR002934">
    <property type="entry name" value="Polymerase_NTP_transf_dom"/>
</dbReference>
<organism evidence="2 3">
    <name type="scientific">Nakamurella aerolata</name>
    <dbReference type="NCBI Taxonomy" id="1656892"/>
    <lineage>
        <taxon>Bacteria</taxon>
        <taxon>Bacillati</taxon>
        <taxon>Actinomycetota</taxon>
        <taxon>Actinomycetes</taxon>
        <taxon>Nakamurellales</taxon>
        <taxon>Nakamurellaceae</taxon>
        <taxon>Nakamurella</taxon>
    </lineage>
</organism>